<dbReference type="SUPFAM" id="SSF48350">
    <property type="entry name" value="GTPase activation domain, GAP"/>
    <property type="match status" value="1"/>
</dbReference>
<comment type="subcellular location">
    <subcellularLocation>
        <location evidence="1">Cytoplasm</location>
    </subcellularLocation>
</comment>
<keyword evidence="8" id="KW-1185">Reference proteome</keyword>
<dbReference type="InterPro" id="IPR046349">
    <property type="entry name" value="C1-like_sf"/>
</dbReference>
<dbReference type="GO" id="GO:0005737">
    <property type="term" value="C:cytoplasm"/>
    <property type="evidence" value="ECO:0007669"/>
    <property type="project" value="UniProtKB-SubCell"/>
</dbReference>
<organism evidence="7 8">
    <name type="scientific">Plutella xylostella</name>
    <name type="common">Diamondback moth</name>
    <name type="synonym">Plutella maculipennis</name>
    <dbReference type="NCBI Taxonomy" id="51655"/>
    <lineage>
        <taxon>Eukaryota</taxon>
        <taxon>Metazoa</taxon>
        <taxon>Ecdysozoa</taxon>
        <taxon>Arthropoda</taxon>
        <taxon>Hexapoda</taxon>
        <taxon>Insecta</taxon>
        <taxon>Pterygota</taxon>
        <taxon>Neoptera</taxon>
        <taxon>Endopterygota</taxon>
        <taxon>Lepidoptera</taxon>
        <taxon>Glossata</taxon>
        <taxon>Ditrysia</taxon>
        <taxon>Yponomeutoidea</taxon>
        <taxon>Plutellidae</taxon>
        <taxon>Plutella</taxon>
    </lineage>
</organism>
<reference evidence="7" key="1">
    <citation type="submission" date="2020-11" db="EMBL/GenBank/DDBJ databases">
        <authorList>
            <person name="Whiteford S."/>
        </authorList>
    </citation>
    <scope>NUCLEOTIDE SEQUENCE</scope>
</reference>
<dbReference type="GO" id="GO:0046872">
    <property type="term" value="F:metal ion binding"/>
    <property type="evidence" value="ECO:0007669"/>
    <property type="project" value="UniProtKB-KW"/>
</dbReference>
<dbReference type="InterPro" id="IPR046987">
    <property type="entry name" value="Myo9"/>
</dbReference>
<gene>
    <name evidence="7" type="ORF">PLXY2_LOCUS11472</name>
</gene>
<evidence type="ECO:0000259" key="6">
    <source>
        <dbReference type="PROSITE" id="PS50081"/>
    </source>
</evidence>
<dbReference type="Gene3D" id="1.10.555.10">
    <property type="entry name" value="Rho GTPase activation protein"/>
    <property type="match status" value="1"/>
</dbReference>
<evidence type="ECO:0000313" key="8">
    <source>
        <dbReference type="Proteomes" id="UP000653454"/>
    </source>
</evidence>
<evidence type="ECO:0000256" key="5">
    <source>
        <dbReference type="SAM" id="MobiDB-lite"/>
    </source>
</evidence>
<feature type="compositionally biased region" description="Basic residues" evidence="5">
    <location>
        <begin position="31"/>
        <end position="43"/>
    </location>
</feature>
<dbReference type="PROSITE" id="PS00479">
    <property type="entry name" value="ZF_DAG_PE_1"/>
    <property type="match status" value="1"/>
</dbReference>
<feature type="domain" description="Phorbol-ester/DAG-type" evidence="6">
    <location>
        <begin position="141"/>
        <end position="191"/>
    </location>
</feature>
<proteinExistence type="predicted"/>
<feature type="region of interest" description="Disordered" evidence="5">
    <location>
        <begin position="25"/>
        <end position="51"/>
    </location>
</feature>
<dbReference type="InterPro" id="IPR008936">
    <property type="entry name" value="Rho_GTPase_activation_prot"/>
</dbReference>
<dbReference type="Gene3D" id="3.30.60.20">
    <property type="match status" value="1"/>
</dbReference>
<dbReference type="EMBL" id="CAJHNJ030000058">
    <property type="protein sequence ID" value="CAG9133166.1"/>
    <property type="molecule type" value="Genomic_DNA"/>
</dbReference>
<dbReference type="GO" id="GO:0005884">
    <property type="term" value="C:actin filament"/>
    <property type="evidence" value="ECO:0007669"/>
    <property type="project" value="TreeGrafter"/>
</dbReference>
<protein>
    <submittedName>
        <fullName evidence="7">(diamondback moth) hypothetical protein</fullName>
    </submittedName>
</protein>
<dbReference type="PROSITE" id="PS50081">
    <property type="entry name" value="ZF_DAG_PE_2"/>
    <property type="match status" value="1"/>
</dbReference>
<keyword evidence="3" id="KW-0479">Metal-binding</keyword>
<dbReference type="InterPro" id="IPR002219">
    <property type="entry name" value="PKC_DAG/PE"/>
</dbReference>
<dbReference type="AlphaFoldDB" id="A0A8S4FY61"/>
<evidence type="ECO:0000256" key="3">
    <source>
        <dbReference type="ARBA" id="ARBA00022723"/>
    </source>
</evidence>
<sequence>MHMKLSITMGVNAFRGFMDEFMSQHDTEKARTKRKKDKKRKSVNKGTSSSECAVGNKATALVFWWPQVSCLSFGKISSPLRIVLCTVSRNAMYVTMFITMGVNAFRGFMDEFMSQHDTDKAWTKRKKEKKRKVDDPIQYKGHNFILSMINIPTECEICKTFFMWPIEKSLICQSCKLASHKKCYTKVTTHCRKFAATPSASIVGALDAGGRQQFGVLKRGKIFGVPLSELPTGESNIPLVVDRLITTIEMTGLYTEGLYRKSGLSSKRSETYSHPAKYRLIHRLIGRKCIEAKENWINDRCTEVESLQARHDSFNMYKKINEILGLKKKPANNTLIDKNGAYAMTIKEKLDIWNTLRGYFMTTEVKTSNQ</sequence>
<evidence type="ECO:0000256" key="4">
    <source>
        <dbReference type="ARBA" id="ARBA00022833"/>
    </source>
</evidence>
<dbReference type="GO" id="GO:0035556">
    <property type="term" value="P:intracellular signal transduction"/>
    <property type="evidence" value="ECO:0007669"/>
    <property type="project" value="InterPro"/>
</dbReference>
<comment type="caution">
    <text evidence="7">The sequence shown here is derived from an EMBL/GenBank/DDBJ whole genome shotgun (WGS) entry which is preliminary data.</text>
</comment>
<dbReference type="GO" id="GO:0000146">
    <property type="term" value="F:microfilament motor activity"/>
    <property type="evidence" value="ECO:0007669"/>
    <property type="project" value="InterPro"/>
</dbReference>
<accession>A0A8S4FY61</accession>
<evidence type="ECO:0000256" key="1">
    <source>
        <dbReference type="ARBA" id="ARBA00004496"/>
    </source>
</evidence>
<name>A0A8S4FY61_PLUXY</name>
<keyword evidence="2" id="KW-0963">Cytoplasm</keyword>
<dbReference type="GO" id="GO:0005096">
    <property type="term" value="F:GTPase activator activity"/>
    <property type="evidence" value="ECO:0007669"/>
    <property type="project" value="InterPro"/>
</dbReference>
<evidence type="ECO:0000256" key="2">
    <source>
        <dbReference type="ARBA" id="ARBA00022490"/>
    </source>
</evidence>
<dbReference type="PANTHER" id="PTHR46184">
    <property type="entry name" value="UNCONVENTIONAL MYOSIN-IXB-LIKE PROTEIN"/>
    <property type="match status" value="1"/>
</dbReference>
<keyword evidence="4" id="KW-0862">Zinc</keyword>
<dbReference type="Proteomes" id="UP000653454">
    <property type="component" value="Unassembled WGS sequence"/>
</dbReference>
<dbReference type="PANTHER" id="PTHR46184:SF5">
    <property type="entry name" value="UNCONVENTIONAL MYOSIN-IXA-LIKE"/>
    <property type="match status" value="1"/>
</dbReference>
<dbReference type="GO" id="GO:0051015">
    <property type="term" value="F:actin filament binding"/>
    <property type="evidence" value="ECO:0007669"/>
    <property type="project" value="TreeGrafter"/>
</dbReference>
<evidence type="ECO:0000313" key="7">
    <source>
        <dbReference type="EMBL" id="CAG9133166.1"/>
    </source>
</evidence>
<dbReference type="SMART" id="SM00109">
    <property type="entry name" value="C1"/>
    <property type="match status" value="1"/>
</dbReference>
<dbReference type="Pfam" id="PF00130">
    <property type="entry name" value="C1_1"/>
    <property type="match status" value="1"/>
</dbReference>
<dbReference type="SUPFAM" id="SSF57889">
    <property type="entry name" value="Cysteine-rich domain"/>
    <property type="match status" value="1"/>
</dbReference>